<dbReference type="Pfam" id="PF07714">
    <property type="entry name" value="PK_Tyr_Ser-Thr"/>
    <property type="match status" value="1"/>
</dbReference>
<feature type="domain" description="Protein kinase" evidence="1">
    <location>
        <begin position="193"/>
        <end position="474"/>
    </location>
</feature>
<dbReference type="GO" id="GO:0005524">
    <property type="term" value="F:ATP binding"/>
    <property type="evidence" value="ECO:0007669"/>
    <property type="project" value="InterPro"/>
</dbReference>
<evidence type="ECO:0000313" key="3">
    <source>
        <dbReference type="Proteomes" id="UP000822688"/>
    </source>
</evidence>
<dbReference type="EMBL" id="CM026433">
    <property type="protein sequence ID" value="KAG0554269.1"/>
    <property type="molecule type" value="Genomic_DNA"/>
</dbReference>
<dbReference type="InterPro" id="IPR001245">
    <property type="entry name" value="Ser-Thr/Tyr_kinase_cat_dom"/>
</dbReference>
<dbReference type="InterPro" id="IPR051681">
    <property type="entry name" value="Ser/Thr_Kinases-Pseudokinases"/>
</dbReference>
<proteinExistence type="predicted"/>
<gene>
    <name evidence="2" type="ORF">KC19_12G078100</name>
</gene>
<dbReference type="PANTHER" id="PTHR44329">
    <property type="entry name" value="SERINE/THREONINE-PROTEIN KINASE TNNI3K-RELATED"/>
    <property type="match status" value="1"/>
</dbReference>
<dbReference type="PROSITE" id="PS50011">
    <property type="entry name" value="PROTEIN_KINASE_DOM"/>
    <property type="match status" value="1"/>
</dbReference>
<comment type="caution">
    <text evidence="2">The sequence shown here is derived from an EMBL/GenBank/DDBJ whole genome shotgun (WGS) entry which is preliminary data.</text>
</comment>
<sequence>MRTRALSTDESMEYGHARALRAFPTPDAHFAGTTFSATTDVPQRSWNALCWKDCYQISESAVGDSTTSMSQKLKEIVRGLCSCTRINVENELLCDRCSDVRITGPCAGKENGSCCCNPNGLPSPQCVYYSPRIMGLLNGEKTELETTRQHWTALDPEGEEEAEKIAEENRKCFDEVLAKHPEWGGFFRRIEHLELGEKIGEGAQAEIFAASSSTMVNNHSDLLVAKVWKEGVSLKHLERQWPPQMMTQLSTQGSKKCPFLNIHGGVFIREGKFKNRFAFIMERYKCDVRTYIDRQMLEMLQRKGHGPPFQDIRDVCGVLWSVAYDLEKLHKVGIVHRDIKASNVLKGANFLQDGFDAATFVIDYECSVGVLGTGFWRAPEIFEQLQKGVPTCDMVFTKEADIYSFGMMSYEVVTGCIPFEGHLQNDYSIVLSGERPPLPDDLNSEVRSIIVECWHHDPLSRPSASTLEKKLDTLCRL</sequence>
<name>A0A8T0G8C6_CERPU</name>
<dbReference type="InterPro" id="IPR011009">
    <property type="entry name" value="Kinase-like_dom_sf"/>
</dbReference>
<protein>
    <recommendedName>
        <fullName evidence="1">Protein kinase domain-containing protein</fullName>
    </recommendedName>
</protein>
<reference evidence="2" key="1">
    <citation type="submission" date="2020-06" db="EMBL/GenBank/DDBJ databases">
        <title>WGS assembly of Ceratodon purpureus strain R40.</title>
        <authorList>
            <person name="Carey S.B."/>
            <person name="Jenkins J."/>
            <person name="Shu S."/>
            <person name="Lovell J.T."/>
            <person name="Sreedasyam A."/>
            <person name="Maumus F."/>
            <person name="Tiley G.P."/>
            <person name="Fernandez-Pozo N."/>
            <person name="Barry K."/>
            <person name="Chen C."/>
            <person name="Wang M."/>
            <person name="Lipzen A."/>
            <person name="Daum C."/>
            <person name="Saski C.A."/>
            <person name="Payton A.C."/>
            <person name="Mcbreen J.C."/>
            <person name="Conrad R.E."/>
            <person name="Kollar L.M."/>
            <person name="Olsson S."/>
            <person name="Huttunen S."/>
            <person name="Landis J.B."/>
            <person name="Wickett N.J."/>
            <person name="Johnson M.G."/>
            <person name="Rensing S.A."/>
            <person name="Grimwood J."/>
            <person name="Schmutz J."/>
            <person name="Mcdaniel S.F."/>
        </authorList>
    </citation>
    <scope>NUCLEOTIDE SEQUENCE</scope>
    <source>
        <strain evidence="2">R40</strain>
    </source>
</reference>
<dbReference type="GO" id="GO:0004674">
    <property type="term" value="F:protein serine/threonine kinase activity"/>
    <property type="evidence" value="ECO:0007669"/>
    <property type="project" value="TreeGrafter"/>
</dbReference>
<dbReference type="SMART" id="SM00220">
    <property type="entry name" value="S_TKc"/>
    <property type="match status" value="1"/>
</dbReference>
<evidence type="ECO:0000259" key="1">
    <source>
        <dbReference type="PROSITE" id="PS50011"/>
    </source>
</evidence>
<dbReference type="Gene3D" id="1.10.510.10">
    <property type="entry name" value="Transferase(Phosphotransferase) domain 1"/>
    <property type="match status" value="1"/>
</dbReference>
<keyword evidence="3" id="KW-1185">Reference proteome</keyword>
<evidence type="ECO:0000313" key="2">
    <source>
        <dbReference type="EMBL" id="KAG0554269.1"/>
    </source>
</evidence>
<dbReference type="Proteomes" id="UP000822688">
    <property type="component" value="Chromosome 12"/>
</dbReference>
<accession>A0A8T0G8C6</accession>
<dbReference type="InterPro" id="IPR000719">
    <property type="entry name" value="Prot_kinase_dom"/>
</dbReference>
<dbReference type="PANTHER" id="PTHR44329:SF260">
    <property type="entry name" value="PROTEIN KINASE DOMAIN-CONTAINING PROTEIN"/>
    <property type="match status" value="1"/>
</dbReference>
<dbReference type="SUPFAM" id="SSF56112">
    <property type="entry name" value="Protein kinase-like (PK-like)"/>
    <property type="match status" value="1"/>
</dbReference>
<dbReference type="AlphaFoldDB" id="A0A8T0G8C6"/>
<organism evidence="2 3">
    <name type="scientific">Ceratodon purpureus</name>
    <name type="common">Fire moss</name>
    <name type="synonym">Dicranum purpureum</name>
    <dbReference type="NCBI Taxonomy" id="3225"/>
    <lineage>
        <taxon>Eukaryota</taxon>
        <taxon>Viridiplantae</taxon>
        <taxon>Streptophyta</taxon>
        <taxon>Embryophyta</taxon>
        <taxon>Bryophyta</taxon>
        <taxon>Bryophytina</taxon>
        <taxon>Bryopsida</taxon>
        <taxon>Dicranidae</taxon>
        <taxon>Pseudoditrichales</taxon>
        <taxon>Ditrichaceae</taxon>
        <taxon>Ceratodon</taxon>
    </lineage>
</organism>